<dbReference type="InParanoid" id="A0A218YTL7"/>
<comment type="caution">
    <text evidence="2">The sequence shown here is derived from an EMBL/GenBank/DDBJ whole genome shotgun (WGS) entry which is preliminary data.</text>
</comment>
<evidence type="ECO:0000256" key="1">
    <source>
        <dbReference type="SAM" id="MobiDB-lite"/>
    </source>
</evidence>
<gene>
    <name evidence="2" type="ORF">B2J93_8132</name>
</gene>
<protein>
    <submittedName>
        <fullName evidence="2">Uncharacterized protein</fullName>
    </submittedName>
</protein>
<dbReference type="OrthoDB" id="412402at2759"/>
<evidence type="ECO:0000313" key="3">
    <source>
        <dbReference type="Proteomes" id="UP000242519"/>
    </source>
</evidence>
<organism evidence="2 3">
    <name type="scientific">Diplocarpon coronariae</name>
    <dbReference type="NCBI Taxonomy" id="2795749"/>
    <lineage>
        <taxon>Eukaryota</taxon>
        <taxon>Fungi</taxon>
        <taxon>Dikarya</taxon>
        <taxon>Ascomycota</taxon>
        <taxon>Pezizomycotina</taxon>
        <taxon>Leotiomycetes</taxon>
        <taxon>Helotiales</taxon>
        <taxon>Drepanopezizaceae</taxon>
        <taxon>Diplocarpon</taxon>
    </lineage>
</organism>
<reference evidence="2 3" key="1">
    <citation type="submission" date="2017-04" db="EMBL/GenBank/DDBJ databases">
        <title>Draft genome sequence of Marssonina coronaria NL1: causal agent of apple blotch.</title>
        <authorList>
            <person name="Cheng Q."/>
        </authorList>
    </citation>
    <scope>NUCLEOTIDE SEQUENCE [LARGE SCALE GENOMIC DNA]</scope>
    <source>
        <strain evidence="2 3">NL1</strain>
    </source>
</reference>
<dbReference type="PANTHER" id="PTHR36847">
    <property type="entry name" value="AMIDOLIGASE ENZYME"/>
    <property type="match status" value="1"/>
</dbReference>
<keyword evidence="3" id="KW-1185">Reference proteome</keyword>
<accession>A0A218YTL7</accession>
<feature type="region of interest" description="Disordered" evidence="1">
    <location>
        <begin position="350"/>
        <end position="373"/>
    </location>
</feature>
<sequence>MDLLRFRMAIEFAVGYPKWSRNTVEAKHKDAQIARLYEDISQNANAVAPAPSFDRDASSKNTFGVGETTRDWNVPLQSYGPLFPLISSRNDWTAMNPNRLAPASLPVVLDFQGVILWTPVFDASATSLHLISIVCEMLLRDYNVFFSKDFVMEIHVYRKTCRPYTGIDIANFLATVWKFEHLLDTLHAKPPPSAVSNGGWLLQKPLHARHLQHNQRNPNPRHPGSWPSYDPYMSKEELECVLSCRNLQEVIDMTYGPHGLSCQKYGFCDSPIPSIRFNQHESTLDSASIKNWLMVCFGLVVLSDSNSPNLKPAAYLRWALENPGYTVMDLLWAIGLPEQAEYYGARKKSTSEKMMGGDGSYGSWSRQSDFLEI</sequence>
<dbReference type="AlphaFoldDB" id="A0A218YTL7"/>
<evidence type="ECO:0000313" key="2">
    <source>
        <dbReference type="EMBL" id="OWO97351.1"/>
    </source>
</evidence>
<name>A0A218YTL7_9HELO</name>
<dbReference type="Proteomes" id="UP000242519">
    <property type="component" value="Unassembled WGS sequence"/>
</dbReference>
<proteinExistence type="predicted"/>
<dbReference type="PANTHER" id="PTHR36847:SF1">
    <property type="entry name" value="AMIDOLIGASE ENZYME"/>
    <property type="match status" value="1"/>
</dbReference>
<dbReference type="EMBL" id="MZNU01000448">
    <property type="protein sequence ID" value="OWO97351.1"/>
    <property type="molecule type" value="Genomic_DNA"/>
</dbReference>
<feature type="compositionally biased region" description="Polar residues" evidence="1">
    <location>
        <begin position="362"/>
        <end position="373"/>
    </location>
</feature>